<dbReference type="AlphaFoldDB" id="A0A1X2GZ89"/>
<dbReference type="InParanoid" id="A0A1X2GZ89"/>
<proteinExistence type="predicted"/>
<sequence length="53" mass="5817">MFCLGDVVGNLCVIIILITSNSQNITLLLSAYLHDPRSGCSFDLSPSWDIKCE</sequence>
<keyword evidence="2" id="KW-1185">Reference proteome</keyword>
<organism evidence="1 2">
    <name type="scientific">Syncephalastrum racemosum</name>
    <name type="common">Filamentous fungus</name>
    <dbReference type="NCBI Taxonomy" id="13706"/>
    <lineage>
        <taxon>Eukaryota</taxon>
        <taxon>Fungi</taxon>
        <taxon>Fungi incertae sedis</taxon>
        <taxon>Mucoromycota</taxon>
        <taxon>Mucoromycotina</taxon>
        <taxon>Mucoromycetes</taxon>
        <taxon>Mucorales</taxon>
        <taxon>Syncephalastraceae</taxon>
        <taxon>Syncephalastrum</taxon>
    </lineage>
</organism>
<evidence type="ECO:0000313" key="2">
    <source>
        <dbReference type="Proteomes" id="UP000242180"/>
    </source>
</evidence>
<gene>
    <name evidence="1" type="ORF">BCR43DRAFT_116624</name>
</gene>
<dbReference type="EMBL" id="MCGN01000013">
    <property type="protein sequence ID" value="ORY89860.1"/>
    <property type="molecule type" value="Genomic_DNA"/>
</dbReference>
<comment type="caution">
    <text evidence="1">The sequence shown here is derived from an EMBL/GenBank/DDBJ whole genome shotgun (WGS) entry which is preliminary data.</text>
</comment>
<reference evidence="1 2" key="1">
    <citation type="submission" date="2016-07" db="EMBL/GenBank/DDBJ databases">
        <title>Pervasive Adenine N6-methylation of Active Genes in Fungi.</title>
        <authorList>
            <consortium name="DOE Joint Genome Institute"/>
            <person name="Mondo S.J."/>
            <person name="Dannebaum R.O."/>
            <person name="Kuo R.C."/>
            <person name="Labutti K."/>
            <person name="Haridas S."/>
            <person name="Kuo A."/>
            <person name="Salamov A."/>
            <person name="Ahrendt S.R."/>
            <person name="Lipzen A."/>
            <person name="Sullivan W."/>
            <person name="Andreopoulos W.B."/>
            <person name="Clum A."/>
            <person name="Lindquist E."/>
            <person name="Daum C."/>
            <person name="Ramamoorthy G.K."/>
            <person name="Gryganskyi A."/>
            <person name="Culley D."/>
            <person name="Magnuson J.K."/>
            <person name="James T.Y."/>
            <person name="O'Malley M.A."/>
            <person name="Stajich J.E."/>
            <person name="Spatafora J.W."/>
            <person name="Visel A."/>
            <person name="Grigoriev I.V."/>
        </authorList>
    </citation>
    <scope>NUCLEOTIDE SEQUENCE [LARGE SCALE GENOMIC DNA]</scope>
    <source>
        <strain evidence="1 2">NRRL 2496</strain>
    </source>
</reference>
<evidence type="ECO:0000313" key="1">
    <source>
        <dbReference type="EMBL" id="ORY89860.1"/>
    </source>
</evidence>
<protein>
    <submittedName>
        <fullName evidence="1">Uncharacterized protein</fullName>
    </submittedName>
</protein>
<dbReference type="Proteomes" id="UP000242180">
    <property type="component" value="Unassembled WGS sequence"/>
</dbReference>
<accession>A0A1X2GZ89</accession>
<name>A0A1X2GZ89_SYNRA</name>